<evidence type="ECO:0000256" key="2">
    <source>
        <dbReference type="ARBA" id="ARBA00022490"/>
    </source>
</evidence>
<dbReference type="RefSeq" id="WP_180870066.1">
    <property type="nucleotide sequence ID" value="NZ_JACJJQ010000006.1"/>
</dbReference>
<name>A0ABS2EM37_9LACO</name>
<evidence type="ECO:0000313" key="5">
    <source>
        <dbReference type="Proteomes" id="UP000776629"/>
    </source>
</evidence>
<accession>A0ABS2EM37</accession>
<dbReference type="Gene3D" id="2.40.50.140">
    <property type="entry name" value="Nucleic acid-binding proteins"/>
    <property type="match status" value="1"/>
</dbReference>
<dbReference type="Proteomes" id="UP000776629">
    <property type="component" value="Unassembled WGS sequence"/>
</dbReference>
<dbReference type="EMBL" id="JACJJQ010000006">
    <property type="protein sequence ID" value="MBM6753563.1"/>
    <property type="molecule type" value="Genomic_DNA"/>
</dbReference>
<dbReference type="InterPro" id="IPR011129">
    <property type="entry name" value="CSD"/>
</dbReference>
<dbReference type="InterPro" id="IPR012156">
    <property type="entry name" value="Cold_shock_CspA"/>
</dbReference>
<gene>
    <name evidence="4" type="ORF">H5993_02115</name>
</gene>
<evidence type="ECO:0000259" key="3">
    <source>
        <dbReference type="PROSITE" id="PS51857"/>
    </source>
</evidence>
<proteinExistence type="predicted"/>
<dbReference type="SMART" id="SM00357">
    <property type="entry name" value="CSP"/>
    <property type="match status" value="1"/>
</dbReference>
<dbReference type="InterPro" id="IPR012340">
    <property type="entry name" value="NA-bd_OB-fold"/>
</dbReference>
<evidence type="ECO:0000256" key="1">
    <source>
        <dbReference type="ARBA" id="ARBA00004496"/>
    </source>
</evidence>
<dbReference type="Pfam" id="PF00313">
    <property type="entry name" value="CSD"/>
    <property type="match status" value="1"/>
</dbReference>
<comment type="caution">
    <text evidence="4">The sequence shown here is derived from an EMBL/GenBank/DDBJ whole genome shotgun (WGS) entry which is preliminary data.</text>
</comment>
<dbReference type="InterPro" id="IPR002059">
    <property type="entry name" value="CSP_DNA-bd"/>
</dbReference>
<keyword evidence="2" id="KW-0963">Cytoplasm</keyword>
<dbReference type="PROSITE" id="PS51857">
    <property type="entry name" value="CSD_2"/>
    <property type="match status" value="1"/>
</dbReference>
<dbReference type="PRINTS" id="PR00050">
    <property type="entry name" value="COLDSHOCK"/>
</dbReference>
<protein>
    <submittedName>
        <fullName evidence="4">Cold shock domain-containing protein</fullName>
    </submittedName>
</protein>
<comment type="subcellular location">
    <subcellularLocation>
        <location evidence="1">Cytoplasm</location>
    </subcellularLocation>
</comment>
<sequence>MEGTVKSFDRAKGWGFIEVPGEADIFVHTQAITPASRPLMQPGRKVNLVLVMGRRGWQAAHVKIKAVKVHEF</sequence>
<feature type="domain" description="CSD" evidence="3">
    <location>
        <begin position="1"/>
        <end position="64"/>
    </location>
</feature>
<organism evidence="4 5">
    <name type="scientific">Limosilactobacillus alvi</name>
    <dbReference type="NCBI Taxonomy" id="990412"/>
    <lineage>
        <taxon>Bacteria</taxon>
        <taxon>Bacillati</taxon>
        <taxon>Bacillota</taxon>
        <taxon>Bacilli</taxon>
        <taxon>Lactobacillales</taxon>
        <taxon>Lactobacillaceae</taxon>
        <taxon>Limosilactobacillus</taxon>
    </lineage>
</organism>
<evidence type="ECO:0000313" key="4">
    <source>
        <dbReference type="EMBL" id="MBM6753563.1"/>
    </source>
</evidence>
<dbReference type="SUPFAM" id="SSF50249">
    <property type="entry name" value="Nucleic acid-binding proteins"/>
    <property type="match status" value="1"/>
</dbReference>
<keyword evidence="5" id="KW-1185">Reference proteome</keyword>
<reference evidence="4 5" key="1">
    <citation type="journal article" date="2021" name="Sci. Rep.">
        <title>The distribution of antibiotic resistance genes in chicken gut microbiota commensals.</title>
        <authorList>
            <person name="Juricova H."/>
            <person name="Matiasovicova J."/>
            <person name="Kubasova T."/>
            <person name="Cejkova D."/>
            <person name="Rychlik I."/>
        </authorList>
    </citation>
    <scope>NUCLEOTIDE SEQUENCE [LARGE SCALE GENOMIC DNA]</scope>
    <source>
        <strain evidence="4 5">An810</strain>
    </source>
</reference>
<dbReference type="PIRSF" id="PIRSF002599">
    <property type="entry name" value="Cold_shock_A"/>
    <property type="match status" value="1"/>
</dbReference>